<dbReference type="InterPro" id="IPR004276">
    <property type="entry name" value="GlycoTrans_28_N"/>
</dbReference>
<dbReference type="GO" id="GO:0033072">
    <property type="term" value="P:vancomycin biosynthetic process"/>
    <property type="evidence" value="ECO:0007669"/>
    <property type="project" value="UniProtKB-ARBA"/>
</dbReference>
<dbReference type="InterPro" id="IPR010610">
    <property type="entry name" value="EryCIII-like_C"/>
</dbReference>
<dbReference type="Proteomes" id="UP000199601">
    <property type="component" value="Unassembled WGS sequence"/>
</dbReference>
<reference evidence="4" key="1">
    <citation type="submission" date="2015-03" db="EMBL/GenBank/DDBJ databases">
        <authorList>
            <person name="Urmite Genomes"/>
        </authorList>
    </citation>
    <scope>NUCLEOTIDE SEQUENCE [LARGE SCALE GENOMIC DNA]</scope>
    <source>
        <strain evidence="4">CSUR P1344</strain>
    </source>
</reference>
<dbReference type="PANTHER" id="PTHR48050">
    <property type="entry name" value="STEROL 3-BETA-GLUCOSYLTRANSFERASE"/>
    <property type="match status" value="1"/>
</dbReference>
<evidence type="ECO:0000259" key="1">
    <source>
        <dbReference type="Pfam" id="PF03033"/>
    </source>
</evidence>
<feature type="domain" description="Erythromycin biosynthesis protein CIII-like C-terminal" evidence="2">
    <location>
        <begin position="274"/>
        <end position="374"/>
    </location>
</feature>
<dbReference type="Pfam" id="PF06722">
    <property type="entry name" value="EryCIII-like_C"/>
    <property type="match status" value="1"/>
</dbReference>
<dbReference type="Pfam" id="PF03033">
    <property type="entry name" value="Glyco_transf_28"/>
    <property type="match status" value="1"/>
</dbReference>
<feature type="domain" description="Glycosyltransferase family 28 N-terminal" evidence="1">
    <location>
        <begin position="3"/>
        <end position="134"/>
    </location>
</feature>
<dbReference type="PANTHER" id="PTHR48050:SF13">
    <property type="entry name" value="STEROL 3-BETA-GLUCOSYLTRANSFERASE UGT80A2"/>
    <property type="match status" value="1"/>
</dbReference>
<evidence type="ECO:0000313" key="4">
    <source>
        <dbReference type="Proteomes" id="UP000199601"/>
    </source>
</evidence>
<dbReference type="SUPFAM" id="SSF53756">
    <property type="entry name" value="UDP-Glycosyltransferase/glycogen phosphorylase"/>
    <property type="match status" value="1"/>
</dbReference>
<name>A0A0U1DHP6_9MYCO</name>
<dbReference type="OrthoDB" id="3253247at2"/>
<dbReference type="RefSeq" id="WP_085238876.1">
    <property type="nucleotide sequence ID" value="NZ_CTEC01000002.1"/>
</dbReference>
<accession>A0A0U1DHP6</accession>
<dbReference type="AlphaFoldDB" id="A0A0U1DHP6"/>
<evidence type="ECO:0000313" key="3">
    <source>
        <dbReference type="EMBL" id="CQD16648.1"/>
    </source>
</evidence>
<gene>
    <name evidence="3" type="ORF">BN000_03535</name>
</gene>
<sequence>MKIVLASYGSRGDVEPCAAVGRELLRRGHDVRLAVPPDSLRFVEAAGVAAVAYGPDTRQQITEATNFVQRVQDPISALPELLERVGKVWAEKSTTLASLAEDADLLVAGINEQRLAAHVAERYGLPFAALHFFPAGALELGGLQEHVTKVAESAQREALGLSAAAGSSTRDVLEIQAYEELCVPGLANEWAKSGRRRPFVGALTLDMPTEIDDEVLSWIAEGAPPVYFGFGSTPVTSPEETVAVISGACEQLGQRALICSGSNDFSHLTQAAHTKIVDAVNHAAVFPACRAVVHHGGAGTTAASMRAGVPMLVLWLWLDQPIWASAVSQLQVGIARPFSESTYDSLVADLRSLFAGDYATRAREFAAAMSKPSESVAKAADLLEDAARVG</sequence>
<dbReference type="GO" id="GO:0005975">
    <property type="term" value="P:carbohydrate metabolic process"/>
    <property type="evidence" value="ECO:0007669"/>
    <property type="project" value="InterPro"/>
</dbReference>
<keyword evidence="4" id="KW-1185">Reference proteome</keyword>
<dbReference type="GO" id="GO:0008194">
    <property type="term" value="F:UDP-glycosyltransferase activity"/>
    <property type="evidence" value="ECO:0007669"/>
    <property type="project" value="InterPro"/>
</dbReference>
<dbReference type="STRING" id="761804.BN000_03535"/>
<dbReference type="InterPro" id="IPR050426">
    <property type="entry name" value="Glycosyltransferase_28"/>
</dbReference>
<dbReference type="Gene3D" id="3.40.50.2000">
    <property type="entry name" value="Glycogen Phosphorylase B"/>
    <property type="match status" value="2"/>
</dbReference>
<evidence type="ECO:0000259" key="2">
    <source>
        <dbReference type="Pfam" id="PF06722"/>
    </source>
</evidence>
<keyword evidence="3" id="KW-0808">Transferase</keyword>
<dbReference type="FunFam" id="3.40.50.2000:FF:000009">
    <property type="entry name" value="Sterol 3-beta-glucosyltransferase UGT80A2"/>
    <property type="match status" value="1"/>
</dbReference>
<dbReference type="CDD" id="cd03784">
    <property type="entry name" value="GT1_Gtf-like"/>
    <property type="match status" value="1"/>
</dbReference>
<dbReference type="EMBL" id="CTEC01000002">
    <property type="protein sequence ID" value="CQD16648.1"/>
    <property type="molecule type" value="Genomic_DNA"/>
</dbReference>
<dbReference type="GO" id="GO:0016758">
    <property type="term" value="F:hexosyltransferase activity"/>
    <property type="evidence" value="ECO:0007669"/>
    <property type="project" value="InterPro"/>
</dbReference>
<dbReference type="InterPro" id="IPR002213">
    <property type="entry name" value="UDP_glucos_trans"/>
</dbReference>
<protein>
    <submittedName>
        <fullName evidence="3">Rhamnosyltransferase RtfA</fullName>
    </submittedName>
</protein>
<organism evidence="3 4">
    <name type="scientific">Mycobacterium europaeum</name>
    <dbReference type="NCBI Taxonomy" id="761804"/>
    <lineage>
        <taxon>Bacteria</taxon>
        <taxon>Bacillati</taxon>
        <taxon>Actinomycetota</taxon>
        <taxon>Actinomycetes</taxon>
        <taxon>Mycobacteriales</taxon>
        <taxon>Mycobacteriaceae</taxon>
        <taxon>Mycobacterium</taxon>
        <taxon>Mycobacterium simiae complex</taxon>
    </lineage>
</organism>
<proteinExistence type="predicted"/>